<comment type="catalytic activity">
    <reaction evidence="13">
        <text>L-cysteine(out) + L-arginine(in) = L-cysteine(in) + L-arginine(out)</text>
        <dbReference type="Rhea" id="RHEA:71071"/>
        <dbReference type="ChEBI" id="CHEBI:32682"/>
        <dbReference type="ChEBI" id="CHEBI:35235"/>
    </reaction>
    <physiologicalReaction direction="left-to-right" evidence="13">
        <dbReference type="Rhea" id="RHEA:71072"/>
    </physiologicalReaction>
</comment>
<dbReference type="Proteomes" id="UP001152320">
    <property type="component" value="Chromosome 5"/>
</dbReference>
<dbReference type="PIRSF" id="PIRSF006060">
    <property type="entry name" value="AA_transporter"/>
    <property type="match status" value="1"/>
</dbReference>
<dbReference type="PANTHER" id="PTHR11785:SF512">
    <property type="entry name" value="SOBREMESA, ISOFORM B"/>
    <property type="match status" value="1"/>
</dbReference>
<keyword evidence="9" id="KW-1015">Disulfide bond</keyword>
<dbReference type="Gene3D" id="1.20.1740.10">
    <property type="entry name" value="Amino acid/polyamine transporter I"/>
    <property type="match status" value="1"/>
</dbReference>
<comment type="catalytic activity">
    <reaction evidence="14">
        <text>L-leucine(out) + L-arginine(in) = L-leucine(in) + L-arginine(out)</text>
        <dbReference type="Rhea" id="RHEA:71059"/>
        <dbReference type="ChEBI" id="CHEBI:32682"/>
        <dbReference type="ChEBI" id="CHEBI:57427"/>
    </reaction>
    <physiologicalReaction direction="left-to-right" evidence="14">
        <dbReference type="Rhea" id="RHEA:71060"/>
    </physiologicalReaction>
</comment>
<evidence type="ECO:0000256" key="2">
    <source>
        <dbReference type="ARBA" id="ARBA00009523"/>
    </source>
</evidence>
<comment type="catalytic activity">
    <reaction evidence="11">
        <text>L-cystine(out) + L-arginine(in) = L-cystine(in) + L-arginine(out)</text>
        <dbReference type="Rhea" id="RHEA:71075"/>
        <dbReference type="ChEBI" id="CHEBI:32682"/>
        <dbReference type="ChEBI" id="CHEBI:35491"/>
    </reaction>
    <physiologicalReaction direction="left-to-right" evidence="11">
        <dbReference type="Rhea" id="RHEA:71076"/>
    </physiologicalReaction>
</comment>
<feature type="transmembrane region" description="Helical" evidence="20">
    <location>
        <begin position="159"/>
        <end position="180"/>
    </location>
</feature>
<feature type="transmembrane region" description="Helical" evidence="20">
    <location>
        <begin position="228"/>
        <end position="245"/>
    </location>
</feature>
<feature type="transmembrane region" description="Helical" evidence="20">
    <location>
        <begin position="387"/>
        <end position="411"/>
    </location>
</feature>
<feature type="transmembrane region" description="Helical" evidence="20">
    <location>
        <begin position="314"/>
        <end position="335"/>
    </location>
</feature>
<proteinExistence type="inferred from homology"/>
<dbReference type="AlphaFoldDB" id="A0A9Q1CB20"/>
<feature type="region of interest" description="Disordered" evidence="19">
    <location>
        <begin position="1"/>
        <end position="29"/>
    </location>
</feature>
<name>A0A9Q1CB20_HOLLE</name>
<evidence type="ECO:0000256" key="14">
    <source>
        <dbReference type="ARBA" id="ARBA00052732"/>
    </source>
</evidence>
<organism evidence="21 22">
    <name type="scientific">Holothuria leucospilota</name>
    <name type="common">Black long sea cucumber</name>
    <name type="synonym">Mertensiothuria leucospilota</name>
    <dbReference type="NCBI Taxonomy" id="206669"/>
    <lineage>
        <taxon>Eukaryota</taxon>
        <taxon>Metazoa</taxon>
        <taxon>Echinodermata</taxon>
        <taxon>Eleutherozoa</taxon>
        <taxon>Echinozoa</taxon>
        <taxon>Holothuroidea</taxon>
        <taxon>Aspidochirotacea</taxon>
        <taxon>Aspidochirotida</taxon>
        <taxon>Holothuriidae</taxon>
        <taxon>Holothuria</taxon>
    </lineage>
</organism>
<feature type="transmembrane region" description="Helical" evidence="20">
    <location>
        <begin position="113"/>
        <end position="139"/>
    </location>
</feature>
<dbReference type="InterPro" id="IPR050598">
    <property type="entry name" value="AminoAcid_Transporter"/>
</dbReference>
<dbReference type="InterPro" id="IPR002293">
    <property type="entry name" value="AA/rel_permease1"/>
</dbReference>
<dbReference type="FunFam" id="1.20.1740.10:FF:000015">
    <property type="entry name" value="B(0,+)-type amino acid transporter 1"/>
    <property type="match status" value="1"/>
</dbReference>
<comment type="catalytic activity">
    <reaction evidence="18">
        <text>L-phenylalanine(out) + L-arginine(in) = L-phenylalanine(in) + L-arginine(out)</text>
        <dbReference type="Rhea" id="RHEA:71067"/>
        <dbReference type="ChEBI" id="CHEBI:32682"/>
        <dbReference type="ChEBI" id="CHEBI:58095"/>
    </reaction>
    <physiologicalReaction direction="left-to-right" evidence="18">
        <dbReference type="Rhea" id="RHEA:71068"/>
    </physiologicalReaction>
</comment>
<dbReference type="GO" id="GO:0015179">
    <property type="term" value="F:L-amino acid transmembrane transporter activity"/>
    <property type="evidence" value="ECO:0007669"/>
    <property type="project" value="TreeGrafter"/>
</dbReference>
<evidence type="ECO:0000256" key="9">
    <source>
        <dbReference type="ARBA" id="ARBA00023157"/>
    </source>
</evidence>
<evidence type="ECO:0000256" key="15">
    <source>
        <dbReference type="ARBA" id="ARBA00074336"/>
    </source>
</evidence>
<comment type="caution">
    <text evidence="21">The sequence shown here is derived from an EMBL/GenBank/DDBJ whole genome shotgun (WGS) entry which is preliminary data.</text>
</comment>
<evidence type="ECO:0000256" key="19">
    <source>
        <dbReference type="SAM" id="MobiDB-lite"/>
    </source>
</evidence>
<evidence type="ECO:0000256" key="13">
    <source>
        <dbReference type="ARBA" id="ARBA00052179"/>
    </source>
</evidence>
<feature type="transmembrane region" description="Helical" evidence="20">
    <location>
        <begin position="265"/>
        <end position="290"/>
    </location>
</feature>
<evidence type="ECO:0000256" key="17">
    <source>
        <dbReference type="ARBA" id="ARBA00083296"/>
    </source>
</evidence>
<evidence type="ECO:0000256" key="3">
    <source>
        <dbReference type="ARBA" id="ARBA00022448"/>
    </source>
</evidence>
<feature type="transmembrane region" description="Helical" evidence="20">
    <location>
        <begin position="449"/>
        <end position="467"/>
    </location>
</feature>
<comment type="subcellular location">
    <subcellularLocation>
        <location evidence="1">Apical cell membrane</location>
        <topology evidence="1">Multi-pass membrane protein</topology>
    </subcellularLocation>
</comment>
<evidence type="ECO:0000256" key="20">
    <source>
        <dbReference type="SAM" id="Phobius"/>
    </source>
</evidence>
<feature type="transmembrane region" description="Helical" evidence="20">
    <location>
        <begin position="187"/>
        <end position="208"/>
    </location>
</feature>
<feature type="transmembrane region" description="Helical" evidence="20">
    <location>
        <begin position="71"/>
        <end position="92"/>
    </location>
</feature>
<feature type="region of interest" description="Disordered" evidence="19">
    <location>
        <begin position="495"/>
        <end position="527"/>
    </location>
</feature>
<evidence type="ECO:0000256" key="12">
    <source>
        <dbReference type="ARBA" id="ARBA00051835"/>
    </source>
</evidence>
<evidence type="ECO:0000256" key="5">
    <source>
        <dbReference type="ARBA" id="ARBA00022553"/>
    </source>
</evidence>
<feature type="transmembrane region" description="Helical" evidence="20">
    <location>
        <begin position="356"/>
        <end position="381"/>
    </location>
</feature>
<evidence type="ECO:0000256" key="11">
    <source>
        <dbReference type="ARBA" id="ARBA00051814"/>
    </source>
</evidence>
<comment type="catalytic activity">
    <reaction evidence="10">
        <text>L-lysine(out) + L-arginine(in) = L-lysine(in) + L-arginine(out)</text>
        <dbReference type="Rhea" id="RHEA:70827"/>
        <dbReference type="ChEBI" id="CHEBI:32551"/>
        <dbReference type="ChEBI" id="CHEBI:32682"/>
    </reaction>
    <physiologicalReaction direction="left-to-right" evidence="10">
        <dbReference type="Rhea" id="RHEA:70828"/>
    </physiologicalReaction>
</comment>
<dbReference type="Pfam" id="PF13520">
    <property type="entry name" value="AA_permease_2"/>
    <property type="match status" value="1"/>
</dbReference>
<evidence type="ECO:0000256" key="4">
    <source>
        <dbReference type="ARBA" id="ARBA00022475"/>
    </source>
</evidence>
<gene>
    <name evidence="21" type="ORF">HOLleu_12217</name>
</gene>
<keyword evidence="3" id="KW-0813">Transport</keyword>
<evidence type="ECO:0000256" key="10">
    <source>
        <dbReference type="ARBA" id="ARBA00051323"/>
    </source>
</evidence>
<keyword evidence="4" id="KW-1003">Cell membrane</keyword>
<keyword evidence="7 20" id="KW-1133">Transmembrane helix</keyword>
<evidence type="ECO:0000256" key="18">
    <source>
        <dbReference type="ARBA" id="ARBA00093193"/>
    </source>
</evidence>
<comment type="catalytic activity">
    <reaction evidence="12">
        <text>L-histidine(out) + L-arginine(in) = L-histidine(in) + L-arginine(out)</text>
        <dbReference type="Rhea" id="RHEA:71063"/>
        <dbReference type="ChEBI" id="CHEBI:32682"/>
        <dbReference type="ChEBI" id="CHEBI:57595"/>
    </reaction>
    <physiologicalReaction direction="left-to-right" evidence="12">
        <dbReference type="Rhea" id="RHEA:71064"/>
    </physiologicalReaction>
</comment>
<evidence type="ECO:0000256" key="16">
    <source>
        <dbReference type="ARBA" id="ARBA00079910"/>
    </source>
</evidence>
<dbReference type="GO" id="GO:0016324">
    <property type="term" value="C:apical plasma membrane"/>
    <property type="evidence" value="ECO:0007669"/>
    <property type="project" value="UniProtKB-SubCell"/>
</dbReference>
<keyword evidence="8 20" id="KW-0472">Membrane</keyword>
<evidence type="ECO:0000256" key="1">
    <source>
        <dbReference type="ARBA" id="ARBA00004424"/>
    </source>
</evidence>
<evidence type="ECO:0000256" key="6">
    <source>
        <dbReference type="ARBA" id="ARBA00022692"/>
    </source>
</evidence>
<accession>A0A9Q1CB20</accession>
<evidence type="ECO:0000313" key="21">
    <source>
        <dbReference type="EMBL" id="KAJ8041409.1"/>
    </source>
</evidence>
<feature type="transmembrane region" description="Helical" evidence="20">
    <location>
        <begin position="423"/>
        <end position="443"/>
    </location>
</feature>
<keyword evidence="6 20" id="KW-0812">Transmembrane</keyword>
<feature type="transmembrane region" description="Helical" evidence="20">
    <location>
        <begin position="39"/>
        <end position="59"/>
    </location>
</feature>
<feature type="compositionally biased region" description="Acidic residues" evidence="19">
    <location>
        <begin position="498"/>
        <end position="518"/>
    </location>
</feature>
<dbReference type="PANTHER" id="PTHR11785">
    <property type="entry name" value="AMINO ACID TRANSPORTER"/>
    <property type="match status" value="1"/>
</dbReference>
<dbReference type="OrthoDB" id="5982228at2759"/>
<dbReference type="EMBL" id="JAIZAY010000005">
    <property type="protein sequence ID" value="KAJ8041409.1"/>
    <property type="molecule type" value="Genomic_DNA"/>
</dbReference>
<protein>
    <recommendedName>
        <fullName evidence="15">b(0,+)-type amino acid transporter 1</fullName>
    </recommendedName>
    <alternativeName>
        <fullName evidence="16">Glycoprotein-associated amino acid transporter b0,+AT1</fullName>
    </alternativeName>
    <alternativeName>
        <fullName evidence="17">Solute carrier family 7 member 9</fullName>
    </alternativeName>
</protein>
<keyword evidence="22" id="KW-1185">Reference proteome</keyword>
<evidence type="ECO:0000313" key="22">
    <source>
        <dbReference type="Proteomes" id="UP001152320"/>
    </source>
</evidence>
<keyword evidence="5" id="KW-0597">Phosphoprotein</keyword>
<comment type="similarity">
    <text evidence="2">Belongs to the amino acid-polyamine-organocation (APC) superfamily.</text>
</comment>
<sequence length="527" mass="57900">MTEVGDKGPDTRVNEGREREGENRDNDVHKGKVGLARQVTLLGGTAIIVGTMIGSGIFASPVGVLRQTESVGMSLIIWLLCGVLSTFGALCYAELGTMIPKSGGEFPYLMDTYGAPIAFLFSWVSIILTRPSSISIIALTFADYAVQPFFPADECEPPVVVLKMMACICVILITFVNCFSVKAATNVQIIFTAAKLLALAIIIVTGFVKLGQGNTEYLDPRVSFKGSSSNVFAYGIAFYQGLWAYDGWNQLNFITEELINPYRNLPLGIVIGIPLVTVVYLLTNIAYFAVMSPDEMLTSSAVAVTFANRTLGPMAWIIPFFVCCSTFGAANGSLFSTGRLAYVAGREGHTIQILSMVHAGFITPLPALTFTSVLAIAMLIPNDFDTLVNYFSFASWIFYGLTAAAVVVLRIKHPEWRRPVKVPLVLSIVVAIVSIYLVIAPIIDAPEFGYLYASIFILSGLFFYYPLVYRGYSPRFMDHVTVFFQNLMQVAPSYYNPPEEDYNPPEEDYNPPEEDESDKDSNTEEKL</sequence>
<evidence type="ECO:0000256" key="7">
    <source>
        <dbReference type="ARBA" id="ARBA00022989"/>
    </source>
</evidence>
<evidence type="ECO:0000256" key="8">
    <source>
        <dbReference type="ARBA" id="ARBA00023136"/>
    </source>
</evidence>
<reference evidence="21" key="1">
    <citation type="submission" date="2021-10" db="EMBL/GenBank/DDBJ databases">
        <title>Tropical sea cucumber genome reveals ecological adaptation and Cuvierian tubules defense mechanism.</title>
        <authorList>
            <person name="Chen T."/>
        </authorList>
    </citation>
    <scope>NUCLEOTIDE SEQUENCE</scope>
    <source>
        <strain evidence="21">Nanhai2018</strain>
        <tissue evidence="21">Muscle</tissue>
    </source>
</reference>